<gene>
    <name evidence="3" type="ORF">SOIL9_59950</name>
</gene>
<evidence type="ECO:0000313" key="4">
    <source>
        <dbReference type="Proteomes" id="UP000464178"/>
    </source>
</evidence>
<dbReference type="EMBL" id="LR593886">
    <property type="protein sequence ID" value="VTR91719.1"/>
    <property type="molecule type" value="Genomic_DNA"/>
</dbReference>
<feature type="signal peptide" evidence="2">
    <location>
        <begin position="1"/>
        <end position="20"/>
    </location>
</feature>
<sequence>MTLRSLALFALALCTTALFAHPAGASDAPLIAGYWSDFYDHWAGVFQQQNGVVMGALLFGGICLFIITRGKWRK</sequence>
<keyword evidence="4" id="KW-1185">Reference proteome</keyword>
<dbReference type="RefSeq" id="WP_162666676.1">
    <property type="nucleotide sequence ID" value="NZ_LR593886.1"/>
</dbReference>
<reference evidence="3 4" key="1">
    <citation type="submission" date="2019-05" db="EMBL/GenBank/DDBJ databases">
        <authorList>
            <consortium name="Science for Life Laboratories"/>
        </authorList>
    </citation>
    <scope>NUCLEOTIDE SEQUENCE [LARGE SCALE GENOMIC DNA]</scope>
    <source>
        <strain evidence="3">Soil9</strain>
    </source>
</reference>
<evidence type="ECO:0000256" key="1">
    <source>
        <dbReference type="SAM" id="Phobius"/>
    </source>
</evidence>
<proteinExistence type="predicted"/>
<keyword evidence="1" id="KW-0812">Transmembrane</keyword>
<evidence type="ECO:0000313" key="3">
    <source>
        <dbReference type="EMBL" id="VTR91719.1"/>
    </source>
</evidence>
<organism evidence="3 4">
    <name type="scientific">Gemmata massiliana</name>
    <dbReference type="NCBI Taxonomy" id="1210884"/>
    <lineage>
        <taxon>Bacteria</taxon>
        <taxon>Pseudomonadati</taxon>
        <taxon>Planctomycetota</taxon>
        <taxon>Planctomycetia</taxon>
        <taxon>Gemmatales</taxon>
        <taxon>Gemmataceae</taxon>
        <taxon>Gemmata</taxon>
    </lineage>
</organism>
<name>A0A6P2CS09_9BACT</name>
<accession>A0A6P2CS09</accession>
<feature type="chain" id="PRO_5027090746" evidence="2">
    <location>
        <begin position="21"/>
        <end position="74"/>
    </location>
</feature>
<keyword evidence="1" id="KW-0472">Membrane</keyword>
<keyword evidence="1" id="KW-1133">Transmembrane helix</keyword>
<keyword evidence="2" id="KW-0732">Signal</keyword>
<feature type="transmembrane region" description="Helical" evidence="1">
    <location>
        <begin position="49"/>
        <end position="68"/>
    </location>
</feature>
<dbReference type="AlphaFoldDB" id="A0A6P2CS09"/>
<evidence type="ECO:0000256" key="2">
    <source>
        <dbReference type="SAM" id="SignalP"/>
    </source>
</evidence>
<dbReference type="Proteomes" id="UP000464178">
    <property type="component" value="Chromosome"/>
</dbReference>
<dbReference type="KEGG" id="gms:SOIL9_59950"/>
<protein>
    <submittedName>
        <fullName evidence="3">Uncharacterized protein</fullName>
    </submittedName>
</protein>